<proteinExistence type="predicted"/>
<comment type="caution">
    <text evidence="3">The sequence shown here is derived from an EMBL/GenBank/DDBJ whole genome shotgun (WGS) entry which is preliminary data.</text>
</comment>
<protein>
    <submittedName>
        <fullName evidence="3">LytR C-terminal domain-containing protein</fullName>
    </submittedName>
</protein>
<sequence>MRATHFRALLAGGLAFCTAAGAAESTSGLRLRPISLPDTHTMPAGATELSAQLGLSRYSDSDSSRDVTDLDLAPELAYGITDRLEFGLSSPYRYRVDDGDSGRWRHLGGRVTYRFLERPDTGRYSAFTLRGSTLNDSGDPPVSSGENTYSAEWHLSERSAVNAVSIALGYAKRDYPKVRKEPAYKSAVEYYAQWAYGHVLSPELAFTGELTYNYARADRLGSLEVMPGLRYTKPEAGVSVAMGLGYCPGLDGARPDARALLSLTYRPPGPAGLSQRMGRLEGQVETLRTEVRNLRQTLAEQPAKEETSEPRQASPAISLSLVNASGEAGLARTLGERLGKQGYEVVNVIAEDRPVQSVTHLYYREGFKKPAVTLGRALPGNQTLTHYTHLPADVDIQVLVGTDQVD</sequence>
<gene>
    <name evidence="3" type="ORF">ACERLL_16605</name>
</gene>
<reference evidence="3 4" key="1">
    <citation type="submission" date="2024-08" db="EMBL/GenBank/DDBJ databases">
        <title>Whole-genome sequencing of halo(alkali)philic microorganisms from hypersaline lakes.</title>
        <authorList>
            <person name="Sorokin D.Y."/>
            <person name="Merkel A.Y."/>
            <person name="Messina E."/>
            <person name="Yakimov M."/>
        </authorList>
    </citation>
    <scope>NUCLEOTIDE SEQUENCE [LARGE SCALE GENOMIC DNA]</scope>
    <source>
        <strain evidence="3 4">Cl-TMA</strain>
    </source>
</reference>
<evidence type="ECO:0000313" key="3">
    <source>
        <dbReference type="EMBL" id="MFA9462431.1"/>
    </source>
</evidence>
<feature type="chain" id="PRO_5045690274" evidence="1">
    <location>
        <begin position="23"/>
        <end position="406"/>
    </location>
</feature>
<evidence type="ECO:0000259" key="2">
    <source>
        <dbReference type="Pfam" id="PF13399"/>
    </source>
</evidence>
<dbReference type="Proteomes" id="UP001575181">
    <property type="component" value="Unassembled WGS sequence"/>
</dbReference>
<feature type="signal peptide" evidence="1">
    <location>
        <begin position="1"/>
        <end position="22"/>
    </location>
</feature>
<accession>A0ABV4U0V8</accession>
<dbReference type="Gene3D" id="3.30.70.2390">
    <property type="match status" value="1"/>
</dbReference>
<organism evidence="3 4">
    <name type="scientific">Thiohalorhabdus methylotrophus</name>
    <dbReference type="NCBI Taxonomy" id="3242694"/>
    <lineage>
        <taxon>Bacteria</taxon>
        <taxon>Pseudomonadati</taxon>
        <taxon>Pseudomonadota</taxon>
        <taxon>Gammaproteobacteria</taxon>
        <taxon>Thiohalorhabdales</taxon>
        <taxon>Thiohalorhabdaceae</taxon>
        <taxon>Thiohalorhabdus</taxon>
    </lineage>
</organism>
<evidence type="ECO:0000313" key="4">
    <source>
        <dbReference type="Proteomes" id="UP001575181"/>
    </source>
</evidence>
<dbReference type="RefSeq" id="WP_373657220.1">
    <property type="nucleotide sequence ID" value="NZ_JBGUAW010000014.1"/>
</dbReference>
<dbReference type="Pfam" id="PF13399">
    <property type="entry name" value="LytR_C"/>
    <property type="match status" value="1"/>
</dbReference>
<dbReference type="EMBL" id="JBGUAW010000014">
    <property type="protein sequence ID" value="MFA9462431.1"/>
    <property type="molecule type" value="Genomic_DNA"/>
</dbReference>
<dbReference type="InterPro" id="IPR027381">
    <property type="entry name" value="LytR/CpsA/Psr_C"/>
</dbReference>
<keyword evidence="4" id="KW-1185">Reference proteome</keyword>
<keyword evidence="1" id="KW-0732">Signal</keyword>
<name>A0ABV4U0V8_9GAMM</name>
<feature type="domain" description="LytR/CpsA/Psr regulator C-terminal" evidence="2">
    <location>
        <begin position="318"/>
        <end position="403"/>
    </location>
</feature>
<evidence type="ECO:0000256" key="1">
    <source>
        <dbReference type="SAM" id="SignalP"/>
    </source>
</evidence>